<evidence type="ECO:0000313" key="5">
    <source>
        <dbReference type="EMBL" id="KFM71656.1"/>
    </source>
</evidence>
<dbReference type="GO" id="GO:0030431">
    <property type="term" value="P:sleep"/>
    <property type="evidence" value="ECO:0007669"/>
    <property type="project" value="InterPro"/>
</dbReference>
<feature type="signal peptide" evidence="4">
    <location>
        <begin position="1"/>
        <end position="21"/>
    </location>
</feature>
<dbReference type="PANTHER" id="PTHR38332:SF2">
    <property type="entry name" value="PROTEIN QUIVER"/>
    <property type="match status" value="1"/>
</dbReference>
<keyword evidence="3" id="KW-1133">Transmembrane helix</keyword>
<evidence type="ECO:0000256" key="1">
    <source>
        <dbReference type="ARBA" id="ARBA00022729"/>
    </source>
</evidence>
<reference evidence="5 6" key="1">
    <citation type="submission" date="2013-11" db="EMBL/GenBank/DDBJ databases">
        <title>Genome sequencing of Stegodyphus mimosarum.</title>
        <authorList>
            <person name="Bechsgaard J."/>
        </authorList>
    </citation>
    <scope>NUCLEOTIDE SEQUENCE [LARGE SCALE GENOMIC DNA]</scope>
</reference>
<feature type="transmembrane region" description="Helical" evidence="3">
    <location>
        <begin position="124"/>
        <end position="143"/>
    </location>
</feature>
<evidence type="ECO:0000256" key="3">
    <source>
        <dbReference type="SAM" id="Phobius"/>
    </source>
</evidence>
<keyword evidence="3" id="KW-0812">Transmembrane</keyword>
<accession>A0A087U2R7</accession>
<dbReference type="OrthoDB" id="75169at2759"/>
<feature type="non-terminal residue" evidence="5">
    <location>
        <position position="144"/>
    </location>
</feature>
<evidence type="ECO:0000256" key="2">
    <source>
        <dbReference type="ARBA" id="ARBA00023180"/>
    </source>
</evidence>
<feature type="chain" id="PRO_5021410733" evidence="4">
    <location>
        <begin position="22"/>
        <end position="144"/>
    </location>
</feature>
<dbReference type="OMA" id="CINCYTC"/>
<name>A0A087U2R7_STEMI</name>
<keyword evidence="6" id="KW-1185">Reference proteome</keyword>
<dbReference type="Pfam" id="PF17064">
    <property type="entry name" value="QVR"/>
    <property type="match status" value="1"/>
</dbReference>
<evidence type="ECO:0000256" key="4">
    <source>
        <dbReference type="SAM" id="SignalP"/>
    </source>
</evidence>
<evidence type="ECO:0000313" key="6">
    <source>
        <dbReference type="Proteomes" id="UP000054359"/>
    </source>
</evidence>
<gene>
    <name evidence="5" type="ORF">X975_01911</name>
</gene>
<keyword evidence="2" id="KW-0325">Glycoprotein</keyword>
<dbReference type="InterPro" id="IPR031424">
    <property type="entry name" value="QVR-like"/>
</dbReference>
<dbReference type="Proteomes" id="UP000054359">
    <property type="component" value="Unassembled WGS sequence"/>
</dbReference>
<dbReference type="GO" id="GO:0032222">
    <property type="term" value="P:regulation of synaptic transmission, cholinergic"/>
    <property type="evidence" value="ECO:0007669"/>
    <property type="project" value="InterPro"/>
</dbReference>
<dbReference type="AlphaFoldDB" id="A0A087U2R7"/>
<dbReference type="EMBL" id="KK117878">
    <property type="protein sequence ID" value="KFM71656.1"/>
    <property type="molecule type" value="Genomic_DNA"/>
</dbReference>
<keyword evidence="3" id="KW-0472">Membrane</keyword>
<keyword evidence="1 4" id="KW-0732">Signal</keyword>
<organism evidence="5 6">
    <name type="scientific">Stegodyphus mimosarum</name>
    <name type="common">African social velvet spider</name>
    <dbReference type="NCBI Taxonomy" id="407821"/>
    <lineage>
        <taxon>Eukaryota</taxon>
        <taxon>Metazoa</taxon>
        <taxon>Ecdysozoa</taxon>
        <taxon>Arthropoda</taxon>
        <taxon>Chelicerata</taxon>
        <taxon>Arachnida</taxon>
        <taxon>Araneae</taxon>
        <taxon>Araneomorphae</taxon>
        <taxon>Entelegynae</taxon>
        <taxon>Eresoidea</taxon>
        <taxon>Eresidae</taxon>
        <taxon>Stegodyphus</taxon>
    </lineage>
</organism>
<protein>
    <submittedName>
        <fullName evidence="5">Uncharacterized protein</fullName>
    </submittedName>
</protein>
<proteinExistence type="predicted"/>
<sequence length="144" mass="16237">MIHKFAFIFSIVIQRILQGVAISCYTCSSRNGTDLNCHDPFHPAMSTYTEGCKVPKEGHIGRFPANFCIKVIGKTVQTEEEHVIRACTLENMDNQCGVFRFEKDTLQGCILTCDYDGCNASRRVGWNLLFTVTMTFLLFILLAV</sequence>
<dbReference type="PANTHER" id="PTHR38332">
    <property type="entry name" value="PROTEIN CBG11604"/>
    <property type="match status" value="1"/>
</dbReference>